<accession>A0A9Q3EI91</accession>
<name>A0A9Q3EI91_9BASI</name>
<evidence type="ECO:0000313" key="3">
    <source>
        <dbReference type="Proteomes" id="UP000765509"/>
    </source>
</evidence>
<proteinExistence type="predicted"/>
<sequence>MNPPVTGSSSSRPPKDSSSKKPHHRKSKKGKKFQVSKYTPHAALINKGIKLINSKKERRIKEGYLTHCGGKHPIKQCFKRPQNRPWSPRGFPREQGKA</sequence>
<evidence type="ECO:0000256" key="1">
    <source>
        <dbReference type="SAM" id="MobiDB-lite"/>
    </source>
</evidence>
<evidence type="ECO:0000313" key="2">
    <source>
        <dbReference type="EMBL" id="MBW0521838.1"/>
    </source>
</evidence>
<dbReference type="EMBL" id="AVOT02029122">
    <property type="protein sequence ID" value="MBW0521838.1"/>
    <property type="molecule type" value="Genomic_DNA"/>
</dbReference>
<organism evidence="2 3">
    <name type="scientific">Austropuccinia psidii MF-1</name>
    <dbReference type="NCBI Taxonomy" id="1389203"/>
    <lineage>
        <taxon>Eukaryota</taxon>
        <taxon>Fungi</taxon>
        <taxon>Dikarya</taxon>
        <taxon>Basidiomycota</taxon>
        <taxon>Pucciniomycotina</taxon>
        <taxon>Pucciniomycetes</taxon>
        <taxon>Pucciniales</taxon>
        <taxon>Sphaerophragmiaceae</taxon>
        <taxon>Austropuccinia</taxon>
    </lineage>
</organism>
<protein>
    <submittedName>
        <fullName evidence="2">Uncharacterized protein</fullName>
    </submittedName>
</protein>
<comment type="caution">
    <text evidence="2">The sequence shown here is derived from an EMBL/GenBank/DDBJ whole genome shotgun (WGS) entry which is preliminary data.</text>
</comment>
<dbReference type="Proteomes" id="UP000765509">
    <property type="component" value="Unassembled WGS sequence"/>
</dbReference>
<keyword evidence="3" id="KW-1185">Reference proteome</keyword>
<dbReference type="AlphaFoldDB" id="A0A9Q3EI91"/>
<reference evidence="2" key="1">
    <citation type="submission" date="2021-03" db="EMBL/GenBank/DDBJ databases">
        <title>Draft genome sequence of rust myrtle Austropuccinia psidii MF-1, a brazilian biotype.</title>
        <authorList>
            <person name="Quecine M.C."/>
            <person name="Pachon D.M.R."/>
            <person name="Bonatelli M.L."/>
            <person name="Correr F.H."/>
            <person name="Franceschini L.M."/>
            <person name="Leite T.F."/>
            <person name="Margarido G.R.A."/>
            <person name="Almeida C.A."/>
            <person name="Ferrarezi J.A."/>
            <person name="Labate C.A."/>
        </authorList>
    </citation>
    <scope>NUCLEOTIDE SEQUENCE</scope>
    <source>
        <strain evidence="2">MF-1</strain>
    </source>
</reference>
<feature type="region of interest" description="Disordered" evidence="1">
    <location>
        <begin position="75"/>
        <end position="98"/>
    </location>
</feature>
<feature type="region of interest" description="Disordered" evidence="1">
    <location>
        <begin position="1"/>
        <end position="39"/>
    </location>
</feature>
<feature type="compositionally biased region" description="Basic residues" evidence="1">
    <location>
        <begin position="20"/>
        <end position="34"/>
    </location>
</feature>
<gene>
    <name evidence="2" type="ORF">O181_061553</name>
</gene>